<dbReference type="InterPro" id="IPR058912">
    <property type="entry name" value="HTH_animal"/>
</dbReference>
<dbReference type="SUPFAM" id="SSF56672">
    <property type="entry name" value="DNA/RNA polymerases"/>
    <property type="match status" value="1"/>
</dbReference>
<organism evidence="2 3">
    <name type="scientific">Molorchus minor</name>
    <dbReference type="NCBI Taxonomy" id="1323400"/>
    <lineage>
        <taxon>Eukaryota</taxon>
        <taxon>Metazoa</taxon>
        <taxon>Ecdysozoa</taxon>
        <taxon>Arthropoda</taxon>
        <taxon>Hexapoda</taxon>
        <taxon>Insecta</taxon>
        <taxon>Pterygota</taxon>
        <taxon>Neoptera</taxon>
        <taxon>Endopterygota</taxon>
        <taxon>Coleoptera</taxon>
        <taxon>Polyphaga</taxon>
        <taxon>Cucujiformia</taxon>
        <taxon>Chrysomeloidea</taxon>
        <taxon>Cerambycidae</taxon>
        <taxon>Lamiinae</taxon>
        <taxon>Monochamini</taxon>
        <taxon>Molorchus</taxon>
    </lineage>
</organism>
<name>A0ABQ9JGD0_9CUCU</name>
<dbReference type="InterPro" id="IPR000477">
    <property type="entry name" value="RT_dom"/>
</dbReference>
<gene>
    <name evidence="2" type="ORF">NQ317_017230</name>
</gene>
<protein>
    <recommendedName>
        <fullName evidence="1">Reverse transcriptase domain-containing protein</fullName>
    </recommendedName>
</protein>
<dbReference type="Gene3D" id="3.40.1440.10">
    <property type="entry name" value="GIY-YIG endonuclease"/>
    <property type="match status" value="1"/>
</dbReference>
<dbReference type="SUPFAM" id="SSF82771">
    <property type="entry name" value="GIY-YIG endonuclease"/>
    <property type="match status" value="1"/>
</dbReference>
<comment type="caution">
    <text evidence="2">The sequence shown here is derived from an EMBL/GenBank/DDBJ whole genome shotgun (WGS) entry which is preliminary data.</text>
</comment>
<dbReference type="Proteomes" id="UP001162164">
    <property type="component" value="Unassembled WGS sequence"/>
</dbReference>
<reference evidence="2" key="1">
    <citation type="journal article" date="2023" name="Insect Mol. Biol.">
        <title>Genome sequencing provides insights into the evolution of gene families encoding plant cell wall-degrading enzymes in longhorned beetles.</title>
        <authorList>
            <person name="Shin N.R."/>
            <person name="Okamura Y."/>
            <person name="Kirsch R."/>
            <person name="Pauchet Y."/>
        </authorList>
    </citation>
    <scope>NUCLEOTIDE SEQUENCE</scope>
    <source>
        <strain evidence="2">MMC_N1</strain>
    </source>
</reference>
<dbReference type="PROSITE" id="PS50878">
    <property type="entry name" value="RT_POL"/>
    <property type="match status" value="1"/>
</dbReference>
<sequence length="812" mass="94735">MKQLKNVTTSNYKLAKLRNRRNFLILCRKQDVMPSHITNGSRNVENLTTTAIGHTLHQVTTFNKRLRKQILNLEIKVTHDSIKKLEKQLKFTKNLIVNTLPYNIITDFFRKQSINYNKTFYKIQNNNKRKFTNLRHSQKVEITTQDNWIKNLTDIEIPRDISNFLALGPKFSLEPNINNINIPKLLSDVDQVINHIPNELKNITLNITTNVITNFVHNLQHNSKHNDSQYNKCKLFLKNHPELLVIQSDKMNVTTIMKKQQYEDLSLEILQDSDYYTVLPRDPSSTIQNKSNSLISSLEKNNILTKDESKSYRQYNSTVNKFYGLPKVHKPTLTLRPIISGVSSPNRGVAQLVTNILTVSYNQDNNFFIKDSFQFCDFINEFQLPVNYVLVSLDVKALFNNISINLVSKSIEKHWPDIQSHCKLTKNKLIQLIEFLFDSTVFSFSDNIYKQILGMPMGSPVSPILAQYVMDDLIEDCLNKLNFHVPFLKKYVDDLILSIPQNGKDQLMLVFNNYDPTLQFTIEEEDCNNSVPFLDTRLIRRNDNTIITTWYTKPGASNRFIHYKSYHQQKQKINLVTAMKNRVIRTSHTSLASQNLRLLHQRFINCGYPTRLLNKLIFSRPNINNVHTVQTPTPVNENIRTFYFSLPYNEQLSIKFQKIFSKFRDIKLAFRNVLNIRSLFSKLKDKDDKLHSSNVIYSINCKDCNKNYIGQTSRCLKDRITSHKSDIRCNKQTCTLAKHVLDTNHIMDYDNVQILEKENNLHKRLFLEMSHIFKDANTINSRKDIEGLSIMYTYLLQFDPKTSTDGSFDNTL</sequence>
<dbReference type="PANTHER" id="PTHR21301">
    <property type="entry name" value="REVERSE TRANSCRIPTASE"/>
    <property type="match status" value="1"/>
</dbReference>
<evidence type="ECO:0000259" key="1">
    <source>
        <dbReference type="PROSITE" id="PS50878"/>
    </source>
</evidence>
<dbReference type="CDD" id="cd10442">
    <property type="entry name" value="GIY-YIG_PLEs"/>
    <property type="match status" value="1"/>
</dbReference>
<dbReference type="EMBL" id="JAPWTJ010000591">
    <property type="protein sequence ID" value="KAJ8977068.1"/>
    <property type="molecule type" value="Genomic_DNA"/>
</dbReference>
<evidence type="ECO:0000313" key="3">
    <source>
        <dbReference type="Proteomes" id="UP001162164"/>
    </source>
</evidence>
<keyword evidence="3" id="KW-1185">Reference proteome</keyword>
<dbReference type="Pfam" id="PF26215">
    <property type="entry name" value="HTH_animal"/>
    <property type="match status" value="1"/>
</dbReference>
<accession>A0ABQ9JGD0</accession>
<dbReference type="Pfam" id="PF00078">
    <property type="entry name" value="RVT_1"/>
    <property type="match status" value="1"/>
</dbReference>
<proteinExistence type="predicted"/>
<dbReference type="InterPro" id="IPR035901">
    <property type="entry name" value="GIY-YIG_endonuc_sf"/>
</dbReference>
<dbReference type="InterPro" id="IPR043502">
    <property type="entry name" value="DNA/RNA_pol_sf"/>
</dbReference>
<evidence type="ECO:0000313" key="2">
    <source>
        <dbReference type="EMBL" id="KAJ8977068.1"/>
    </source>
</evidence>
<feature type="domain" description="Reverse transcriptase" evidence="1">
    <location>
        <begin position="306"/>
        <end position="565"/>
    </location>
</feature>
<dbReference type="PANTHER" id="PTHR21301:SF10">
    <property type="entry name" value="REVERSE TRANSCRIPTASE DOMAIN-CONTAINING PROTEIN"/>
    <property type="match status" value="1"/>
</dbReference>